<reference evidence="1" key="1">
    <citation type="submission" date="2023-01" db="EMBL/GenBank/DDBJ databases">
        <title>The growth and conidiation of Purpureocillium lavendulum are regulated by nitrogen source and histone H3K14 acetylation.</title>
        <authorList>
            <person name="Tang P."/>
            <person name="Han J."/>
            <person name="Zhang C."/>
            <person name="Tang P."/>
            <person name="Qi F."/>
            <person name="Zhang K."/>
            <person name="Liang L."/>
        </authorList>
    </citation>
    <scope>NUCLEOTIDE SEQUENCE</scope>
    <source>
        <strain evidence="1">YMF1.00683</strain>
    </source>
</reference>
<organism evidence="1 2">
    <name type="scientific">Purpureocillium lavendulum</name>
    <dbReference type="NCBI Taxonomy" id="1247861"/>
    <lineage>
        <taxon>Eukaryota</taxon>
        <taxon>Fungi</taxon>
        <taxon>Dikarya</taxon>
        <taxon>Ascomycota</taxon>
        <taxon>Pezizomycotina</taxon>
        <taxon>Sordariomycetes</taxon>
        <taxon>Hypocreomycetidae</taxon>
        <taxon>Hypocreales</taxon>
        <taxon>Ophiocordycipitaceae</taxon>
        <taxon>Purpureocillium</taxon>
    </lineage>
</organism>
<sequence>MSLCDPYKKPQPAAKGSNCERCAGSLKMREMDGFQRARPAHGGTWMASEEDAVAVAAGAGARGQLELE</sequence>
<keyword evidence="2" id="KW-1185">Reference proteome</keyword>
<dbReference type="EMBL" id="JAQHRD010000001">
    <property type="protein sequence ID" value="KAJ6445647.1"/>
    <property type="molecule type" value="Genomic_DNA"/>
</dbReference>
<proteinExistence type="predicted"/>
<evidence type="ECO:0000313" key="2">
    <source>
        <dbReference type="Proteomes" id="UP001163105"/>
    </source>
</evidence>
<dbReference type="AlphaFoldDB" id="A0AB34G1Z1"/>
<name>A0AB34G1Z1_9HYPO</name>
<gene>
    <name evidence="1" type="ORF">O9K51_00408</name>
</gene>
<accession>A0AB34G1Z1</accession>
<dbReference type="Proteomes" id="UP001163105">
    <property type="component" value="Unassembled WGS sequence"/>
</dbReference>
<comment type="caution">
    <text evidence="1">The sequence shown here is derived from an EMBL/GenBank/DDBJ whole genome shotgun (WGS) entry which is preliminary data.</text>
</comment>
<protein>
    <submittedName>
        <fullName evidence="1">Uncharacterized protein</fullName>
    </submittedName>
</protein>
<evidence type="ECO:0000313" key="1">
    <source>
        <dbReference type="EMBL" id="KAJ6445647.1"/>
    </source>
</evidence>